<evidence type="ECO:0000313" key="2">
    <source>
        <dbReference type="EMBL" id="KAL0958320.1"/>
    </source>
</evidence>
<gene>
    <name evidence="2" type="ORF">HGRIS_000465</name>
</gene>
<name>A0ABR3JSH8_9AGAR</name>
<protein>
    <recommendedName>
        <fullName evidence="1">NADAR domain-containing protein</fullName>
    </recommendedName>
</protein>
<organism evidence="2 3">
    <name type="scientific">Hohenbuehelia grisea</name>
    <dbReference type="NCBI Taxonomy" id="104357"/>
    <lineage>
        <taxon>Eukaryota</taxon>
        <taxon>Fungi</taxon>
        <taxon>Dikarya</taxon>
        <taxon>Basidiomycota</taxon>
        <taxon>Agaricomycotina</taxon>
        <taxon>Agaricomycetes</taxon>
        <taxon>Agaricomycetidae</taxon>
        <taxon>Agaricales</taxon>
        <taxon>Pleurotineae</taxon>
        <taxon>Pleurotaceae</taxon>
        <taxon>Hohenbuehelia</taxon>
    </lineage>
</organism>
<dbReference type="InterPro" id="IPR037238">
    <property type="entry name" value="YbiA-like_sf"/>
</dbReference>
<proteinExistence type="predicted"/>
<keyword evidence="3" id="KW-1185">Reference proteome</keyword>
<comment type="caution">
    <text evidence="2">The sequence shown here is derived from an EMBL/GenBank/DDBJ whole genome shotgun (WGS) entry which is preliminary data.</text>
</comment>
<dbReference type="NCBIfam" id="TIGR02464">
    <property type="entry name" value="ribofla_fusion"/>
    <property type="match status" value="1"/>
</dbReference>
<dbReference type="Pfam" id="PF08719">
    <property type="entry name" value="NADAR"/>
    <property type="match status" value="1"/>
</dbReference>
<dbReference type="EMBL" id="JASNQZ010000004">
    <property type="protein sequence ID" value="KAL0958320.1"/>
    <property type="molecule type" value="Genomic_DNA"/>
</dbReference>
<accession>A0ABR3JSH8</accession>
<feature type="domain" description="NADAR" evidence="1">
    <location>
        <begin position="9"/>
        <end position="179"/>
    </location>
</feature>
<dbReference type="SUPFAM" id="SSF143990">
    <property type="entry name" value="YbiA-like"/>
    <property type="match status" value="1"/>
</dbReference>
<evidence type="ECO:0000313" key="3">
    <source>
        <dbReference type="Proteomes" id="UP001556367"/>
    </source>
</evidence>
<dbReference type="InterPro" id="IPR012816">
    <property type="entry name" value="NADAR"/>
</dbReference>
<evidence type="ECO:0000259" key="1">
    <source>
        <dbReference type="Pfam" id="PF08719"/>
    </source>
</evidence>
<reference evidence="3" key="1">
    <citation type="submission" date="2024-06" db="EMBL/GenBank/DDBJ databases">
        <title>Multi-omics analyses provide insights into the biosynthesis of the anticancer antibiotic pleurotin in Hohenbuehelia grisea.</title>
        <authorList>
            <person name="Weaver J.A."/>
            <person name="Alberti F."/>
        </authorList>
    </citation>
    <scope>NUCLEOTIDE SEQUENCE [LARGE SCALE GENOMIC DNA]</scope>
    <source>
        <strain evidence="3">T-177</strain>
    </source>
</reference>
<dbReference type="Gene3D" id="1.10.357.40">
    <property type="entry name" value="YbiA-like"/>
    <property type="match status" value="1"/>
</dbReference>
<dbReference type="Proteomes" id="UP001556367">
    <property type="component" value="Unassembled WGS sequence"/>
</dbReference>
<dbReference type="CDD" id="cd15457">
    <property type="entry name" value="NADAR"/>
    <property type="match status" value="1"/>
</dbReference>
<sequence length="193" mass="22616">MRKKSDYIFFRKPTEPSYGFLSPSYPFPFEATVQPPWQKSAGKITFPTVDHWMVFQKAVLFNDKITALRLLRITGASIDDMVRVRQLGLNVANTKLYMNHNKWANNRERIAYEGNYMKFSTIWELHDRLMATREMELVYADPHDDVWGIGHDEGRRSLNAEWGKNLLGKVLEDVRSAIRKNGFQWPDCNYCYG</sequence>